<organism evidence="2 3">
    <name type="scientific">Erwinia phage vB_EamM_Stratton</name>
    <dbReference type="NCBI Taxonomy" id="1883378"/>
    <lineage>
        <taxon>Viruses</taxon>
        <taxon>Duplodnaviria</taxon>
        <taxon>Heunggongvirae</taxon>
        <taxon>Uroviricota</taxon>
        <taxon>Caudoviricetes</taxon>
        <taxon>Chimalliviridae</taxon>
        <taxon>Erskinevirus</taxon>
        <taxon>Erskinevirus EaH2</taxon>
    </lineage>
</organism>
<evidence type="ECO:0000313" key="3">
    <source>
        <dbReference type="Proteomes" id="UP000221949"/>
    </source>
</evidence>
<sequence>MTQDEKELHFPLYNQTDIPEPGRRVLFHIVSPVDSGIRDPEGSSWKTGYLVKGISKEERFMLPDGDPRKTSWQQGDEEGNNQRPFSWQTDSPMSYHGQLVDCWMELPRELNAKLSAQHKADQQHREEMAAFYRSL</sequence>
<feature type="compositionally biased region" description="Basic and acidic residues" evidence="1">
    <location>
        <begin position="60"/>
        <end position="69"/>
    </location>
</feature>
<accession>A0A1B2IH56</accession>
<feature type="compositionally biased region" description="Polar residues" evidence="1">
    <location>
        <begin position="81"/>
        <end position="90"/>
    </location>
</feature>
<name>A0A1B2IH56_9CAUD</name>
<reference evidence="3" key="1">
    <citation type="submission" date="2016-06" db="EMBL/GenBank/DDBJ databases">
        <authorList>
            <person name="Berg J.A."/>
            <person name="Stratton M.L."/>
            <person name="Esplin I.D."/>
            <person name="Jensen G.L."/>
            <person name="Merrill B.D."/>
            <person name="Breakwell D.P."/>
            <person name="Hope S."/>
            <person name="Grose J.H."/>
        </authorList>
    </citation>
    <scope>NUCLEOTIDE SEQUENCE [LARGE SCALE GENOMIC DNA]</scope>
</reference>
<proteinExistence type="predicted"/>
<evidence type="ECO:0000313" key="2">
    <source>
        <dbReference type="EMBL" id="ANZ50573.1"/>
    </source>
</evidence>
<dbReference type="EMBL" id="KX397373">
    <property type="protein sequence ID" value="ANZ50573.1"/>
    <property type="molecule type" value="Genomic_DNA"/>
</dbReference>
<evidence type="ECO:0000256" key="1">
    <source>
        <dbReference type="SAM" id="MobiDB-lite"/>
    </source>
</evidence>
<protein>
    <submittedName>
        <fullName evidence="2">Uncharacterized protein</fullName>
    </submittedName>
</protein>
<gene>
    <name evidence="2" type="ORF">STRATTON_148</name>
</gene>
<feature type="region of interest" description="Disordered" evidence="1">
    <location>
        <begin position="60"/>
        <end position="90"/>
    </location>
</feature>
<dbReference type="Proteomes" id="UP000221949">
    <property type="component" value="Segment"/>
</dbReference>